<sequence>MVLQYLTLFEKKRILLASGSPRRLEILGRLGLPNVEVCVSSFAEDLPKADFTCGGDYALRTARQKAECVVHQLQQNERSSGATPSFDILIAADTVVTLPAMGGGVNIIEKPLCSEEAAQMLRSFSGTKHYVWSGVVLAVRDGETLRWREFTARTVVEFAPLAEAEIAAYVSDSSNWIGKAGGYGIQDRAACLVTSIEGDYYNVMGLPLQALCKEIDQLIQEGILK</sequence>
<dbReference type="InterPro" id="IPR003697">
    <property type="entry name" value="Maf-like"/>
</dbReference>
<dbReference type="RefSeq" id="XP_028882990.1">
    <property type="nucleotide sequence ID" value="XM_029025580.1"/>
</dbReference>
<reference evidence="3 4" key="1">
    <citation type="submission" date="2017-03" db="EMBL/GenBank/DDBJ databases">
        <title>An alternative strategy for trypanosome survival in the mammalian bloodstream revealed through genome and transcriptome analysis of the ubiquitous bovine parasite Trypanosoma (Megatrypanum) theileri.</title>
        <authorList>
            <person name="Kelly S."/>
            <person name="Ivens A."/>
            <person name="Mott A."/>
            <person name="O'Neill E."/>
            <person name="Emms D."/>
            <person name="Macleod O."/>
            <person name="Voorheis P."/>
            <person name="Matthews J."/>
            <person name="Matthews K."/>
            <person name="Carrington M."/>
        </authorList>
    </citation>
    <scope>NUCLEOTIDE SEQUENCE [LARGE SCALE GENOMIC DNA]</scope>
    <source>
        <strain evidence="3">Edinburgh</strain>
    </source>
</reference>
<dbReference type="AlphaFoldDB" id="A0A1X0NW46"/>
<dbReference type="OrthoDB" id="10267058at2759"/>
<dbReference type="HAMAP" id="MF_00528">
    <property type="entry name" value="Maf"/>
    <property type="match status" value="1"/>
</dbReference>
<dbReference type="NCBIfam" id="TIGR00172">
    <property type="entry name" value="maf"/>
    <property type="match status" value="1"/>
</dbReference>
<dbReference type="InterPro" id="IPR029001">
    <property type="entry name" value="ITPase-like_fam"/>
</dbReference>
<dbReference type="CDD" id="cd00555">
    <property type="entry name" value="Maf"/>
    <property type="match status" value="1"/>
</dbReference>
<dbReference type="GO" id="GO:0047429">
    <property type="term" value="F:nucleoside triphosphate diphosphatase activity"/>
    <property type="evidence" value="ECO:0007669"/>
    <property type="project" value="InterPro"/>
</dbReference>
<proteinExistence type="inferred from homology"/>
<dbReference type="PIRSF" id="PIRSF006305">
    <property type="entry name" value="Maf"/>
    <property type="match status" value="1"/>
</dbReference>
<keyword evidence="4" id="KW-1185">Reference proteome</keyword>
<dbReference type="Pfam" id="PF02545">
    <property type="entry name" value="Maf"/>
    <property type="match status" value="1"/>
</dbReference>
<dbReference type="STRING" id="67003.A0A1X0NW46"/>
<dbReference type="SUPFAM" id="SSF52972">
    <property type="entry name" value="ITPase-like"/>
    <property type="match status" value="1"/>
</dbReference>
<comment type="caution">
    <text evidence="3">The sequence shown here is derived from an EMBL/GenBank/DDBJ whole genome shotgun (WGS) entry which is preliminary data.</text>
</comment>
<gene>
    <name evidence="3" type="ORF">TM35_000141350</name>
</gene>
<evidence type="ECO:0000313" key="4">
    <source>
        <dbReference type="Proteomes" id="UP000192257"/>
    </source>
</evidence>
<name>A0A1X0NW46_9TRYP</name>
<accession>A0A1X0NW46</accession>
<organism evidence="3 4">
    <name type="scientific">Trypanosoma theileri</name>
    <dbReference type="NCBI Taxonomy" id="67003"/>
    <lineage>
        <taxon>Eukaryota</taxon>
        <taxon>Discoba</taxon>
        <taxon>Euglenozoa</taxon>
        <taxon>Kinetoplastea</taxon>
        <taxon>Metakinetoplastina</taxon>
        <taxon>Trypanosomatida</taxon>
        <taxon>Trypanosomatidae</taxon>
        <taxon>Trypanosoma</taxon>
    </lineage>
</organism>
<keyword evidence="2" id="KW-0378">Hydrolase</keyword>
<dbReference type="PANTHER" id="PTHR43213:SF5">
    <property type="entry name" value="BIFUNCTIONAL DTTP_UTP PYROPHOSPHATASE_METHYLTRANSFERASE PROTEIN-RELATED"/>
    <property type="match status" value="1"/>
</dbReference>
<dbReference type="Proteomes" id="UP000192257">
    <property type="component" value="Unassembled WGS sequence"/>
</dbReference>
<dbReference type="PANTHER" id="PTHR43213">
    <property type="entry name" value="BIFUNCTIONAL DTTP/UTP PYROPHOSPHATASE/METHYLTRANSFERASE PROTEIN-RELATED"/>
    <property type="match status" value="1"/>
</dbReference>
<evidence type="ECO:0000256" key="1">
    <source>
        <dbReference type="ARBA" id="ARBA00001968"/>
    </source>
</evidence>
<dbReference type="Gene3D" id="3.90.950.10">
    <property type="match status" value="1"/>
</dbReference>
<comment type="cofactor">
    <cofactor evidence="1">
        <name>a divalent metal cation</name>
        <dbReference type="ChEBI" id="CHEBI:60240"/>
    </cofactor>
</comment>
<evidence type="ECO:0000256" key="2">
    <source>
        <dbReference type="ARBA" id="ARBA00022801"/>
    </source>
</evidence>
<protein>
    <submittedName>
        <fullName evidence="3">Putative septum formation inhibitor, Maf-like protein</fullName>
    </submittedName>
</protein>
<evidence type="ECO:0000313" key="3">
    <source>
        <dbReference type="EMBL" id="ORC88924.1"/>
    </source>
</evidence>
<dbReference type="EMBL" id="NBCO01000014">
    <property type="protein sequence ID" value="ORC88924.1"/>
    <property type="molecule type" value="Genomic_DNA"/>
</dbReference>
<dbReference type="GeneID" id="39985360"/>
<dbReference type="VEuPathDB" id="TriTrypDB:TM35_000141350"/>